<evidence type="ECO:0000313" key="3">
    <source>
        <dbReference type="Proteomes" id="UP001501456"/>
    </source>
</evidence>
<accession>A0ABP7H3E2</accession>
<sequence>MKSYHFFFIVLLLCVFSCKEEKKQPEVNTEVKTKSTQQNTTPASKGTYSNIRPISTSENSLYTNNLQIIDGKTESNYDNTSKTITLEIPVSNANFSFYKKFDISSSTKSAILYVVTDNTDSPILSNKKTHIIEDTFSMANFLDGNHVKNNKLYIFTFNDAPKDFDKDEKTIVKYYTDLVANGNVSSIACLQTKSFLPEPKEQCGGIIVGN</sequence>
<gene>
    <name evidence="2" type="ORF">GCM10022271_13380</name>
</gene>
<keyword evidence="3" id="KW-1185">Reference proteome</keyword>
<feature type="region of interest" description="Disordered" evidence="1">
    <location>
        <begin position="26"/>
        <end position="49"/>
    </location>
</feature>
<dbReference type="Proteomes" id="UP001501456">
    <property type="component" value="Unassembled WGS sequence"/>
</dbReference>
<reference evidence="3" key="1">
    <citation type="journal article" date="2019" name="Int. J. Syst. Evol. Microbiol.">
        <title>The Global Catalogue of Microorganisms (GCM) 10K type strain sequencing project: providing services to taxonomists for standard genome sequencing and annotation.</title>
        <authorList>
            <consortium name="The Broad Institute Genomics Platform"/>
            <consortium name="The Broad Institute Genome Sequencing Center for Infectious Disease"/>
            <person name="Wu L."/>
            <person name="Ma J."/>
        </authorList>
    </citation>
    <scope>NUCLEOTIDE SEQUENCE [LARGE SCALE GENOMIC DNA]</scope>
    <source>
        <strain evidence="3">JCM 17525</strain>
    </source>
</reference>
<evidence type="ECO:0000256" key="1">
    <source>
        <dbReference type="SAM" id="MobiDB-lite"/>
    </source>
</evidence>
<protein>
    <submittedName>
        <fullName evidence="2">Uncharacterized protein</fullName>
    </submittedName>
</protein>
<dbReference type="EMBL" id="BAABBI010000001">
    <property type="protein sequence ID" value="GAA3782399.1"/>
    <property type="molecule type" value="Genomic_DNA"/>
</dbReference>
<feature type="compositionally biased region" description="Polar residues" evidence="1">
    <location>
        <begin position="34"/>
        <end position="49"/>
    </location>
</feature>
<dbReference type="RefSeq" id="WP_344728603.1">
    <property type="nucleotide sequence ID" value="NZ_BAABBI010000001.1"/>
</dbReference>
<name>A0ABP7H3E2_9FLAO</name>
<proteinExistence type="predicted"/>
<organism evidence="2 3">
    <name type="scientific">Corallibacter vietnamensis</name>
    <dbReference type="NCBI Taxonomy" id="904130"/>
    <lineage>
        <taxon>Bacteria</taxon>
        <taxon>Pseudomonadati</taxon>
        <taxon>Bacteroidota</taxon>
        <taxon>Flavobacteriia</taxon>
        <taxon>Flavobacteriales</taxon>
        <taxon>Flavobacteriaceae</taxon>
        <taxon>Corallibacter</taxon>
    </lineage>
</organism>
<comment type="caution">
    <text evidence="2">The sequence shown here is derived from an EMBL/GenBank/DDBJ whole genome shotgun (WGS) entry which is preliminary data.</text>
</comment>
<evidence type="ECO:0000313" key="2">
    <source>
        <dbReference type="EMBL" id="GAA3782399.1"/>
    </source>
</evidence>